<dbReference type="Proteomes" id="UP000533598">
    <property type="component" value="Unassembled WGS sequence"/>
</dbReference>
<comment type="caution">
    <text evidence="2">The sequence shown here is derived from an EMBL/GenBank/DDBJ whole genome shotgun (WGS) entry which is preliminary data.</text>
</comment>
<dbReference type="EMBL" id="JACHMH010000001">
    <property type="protein sequence ID" value="MBB4675599.1"/>
    <property type="molecule type" value="Genomic_DNA"/>
</dbReference>
<accession>A0A7W7C6R8</accession>
<dbReference type="RefSeq" id="WP_185001552.1">
    <property type="nucleotide sequence ID" value="NZ_BAAAUI010000031.1"/>
</dbReference>
<name>A0A7W7C6R8_9PSEU</name>
<proteinExistence type="predicted"/>
<keyword evidence="3" id="KW-1185">Reference proteome</keyword>
<sequence>MLFVPVAPDTARLPRLACPQGSGLGFGVGFTLTGVVVLAAARPVLALVIAVAGVALVSVLTTVPGALLVAAQSWGLHVGFVAGHFGELSFDEHAQRTGALLVVVAVLASVLGAVARSVRTAPSLSARASPVRGRAAGPSPARS</sequence>
<evidence type="ECO:0000256" key="1">
    <source>
        <dbReference type="SAM" id="Phobius"/>
    </source>
</evidence>
<organism evidence="2 3">
    <name type="scientific">Crossiella cryophila</name>
    <dbReference type="NCBI Taxonomy" id="43355"/>
    <lineage>
        <taxon>Bacteria</taxon>
        <taxon>Bacillati</taxon>
        <taxon>Actinomycetota</taxon>
        <taxon>Actinomycetes</taxon>
        <taxon>Pseudonocardiales</taxon>
        <taxon>Pseudonocardiaceae</taxon>
        <taxon>Crossiella</taxon>
    </lineage>
</organism>
<dbReference type="AlphaFoldDB" id="A0A7W7C6R8"/>
<keyword evidence="1" id="KW-0472">Membrane</keyword>
<reference evidence="2 3" key="1">
    <citation type="submission" date="2020-08" db="EMBL/GenBank/DDBJ databases">
        <title>Sequencing the genomes of 1000 actinobacteria strains.</title>
        <authorList>
            <person name="Klenk H.-P."/>
        </authorList>
    </citation>
    <scope>NUCLEOTIDE SEQUENCE [LARGE SCALE GENOMIC DNA]</scope>
    <source>
        <strain evidence="2 3">DSM 44230</strain>
    </source>
</reference>
<feature type="transmembrane region" description="Helical" evidence="1">
    <location>
        <begin position="47"/>
        <end position="74"/>
    </location>
</feature>
<protein>
    <submittedName>
        <fullName evidence="2">Uncharacterized protein</fullName>
    </submittedName>
</protein>
<evidence type="ECO:0000313" key="2">
    <source>
        <dbReference type="EMBL" id="MBB4675599.1"/>
    </source>
</evidence>
<feature type="transmembrane region" description="Helical" evidence="1">
    <location>
        <begin position="20"/>
        <end position="40"/>
    </location>
</feature>
<keyword evidence="1" id="KW-0812">Transmembrane</keyword>
<gene>
    <name evidence="2" type="ORF">HNR67_001717</name>
</gene>
<keyword evidence="1" id="KW-1133">Transmembrane helix</keyword>
<evidence type="ECO:0000313" key="3">
    <source>
        <dbReference type="Proteomes" id="UP000533598"/>
    </source>
</evidence>
<feature type="transmembrane region" description="Helical" evidence="1">
    <location>
        <begin position="94"/>
        <end position="115"/>
    </location>
</feature>